<dbReference type="Proteomes" id="UP001642360">
    <property type="component" value="Unassembled WGS sequence"/>
</dbReference>
<reference evidence="1 2" key="1">
    <citation type="submission" date="2024-02" db="EMBL/GenBank/DDBJ databases">
        <authorList>
            <person name="Vignale AGUSTIN F."/>
            <person name="Sosa J E."/>
            <person name="Modenutti C."/>
        </authorList>
    </citation>
    <scope>NUCLEOTIDE SEQUENCE [LARGE SCALE GENOMIC DNA]</scope>
</reference>
<evidence type="ECO:0000313" key="2">
    <source>
        <dbReference type="Proteomes" id="UP001642360"/>
    </source>
</evidence>
<proteinExistence type="predicted"/>
<dbReference type="AlphaFoldDB" id="A0ABC8STE9"/>
<dbReference type="EMBL" id="CAUOFW020003181">
    <property type="protein sequence ID" value="CAK9158484.1"/>
    <property type="molecule type" value="Genomic_DNA"/>
</dbReference>
<organism evidence="1 2">
    <name type="scientific">Ilex paraguariensis</name>
    <name type="common">yerba mate</name>
    <dbReference type="NCBI Taxonomy" id="185542"/>
    <lineage>
        <taxon>Eukaryota</taxon>
        <taxon>Viridiplantae</taxon>
        <taxon>Streptophyta</taxon>
        <taxon>Embryophyta</taxon>
        <taxon>Tracheophyta</taxon>
        <taxon>Spermatophyta</taxon>
        <taxon>Magnoliopsida</taxon>
        <taxon>eudicotyledons</taxon>
        <taxon>Gunneridae</taxon>
        <taxon>Pentapetalae</taxon>
        <taxon>asterids</taxon>
        <taxon>campanulids</taxon>
        <taxon>Aquifoliales</taxon>
        <taxon>Aquifoliaceae</taxon>
        <taxon>Ilex</taxon>
    </lineage>
</organism>
<evidence type="ECO:0000313" key="1">
    <source>
        <dbReference type="EMBL" id="CAK9158484.1"/>
    </source>
</evidence>
<name>A0ABC8STE9_9AQUA</name>
<protein>
    <submittedName>
        <fullName evidence="1">Uncharacterized protein</fullName>
    </submittedName>
</protein>
<feature type="non-terminal residue" evidence="1">
    <location>
        <position position="113"/>
    </location>
</feature>
<comment type="caution">
    <text evidence="1">The sequence shown here is derived from an EMBL/GenBank/DDBJ whole genome shotgun (WGS) entry which is preliminary data.</text>
</comment>
<keyword evidence="2" id="KW-1185">Reference proteome</keyword>
<accession>A0ABC8STE9</accession>
<sequence length="113" mass="12654">MTWLTLKSETIKGLSKRKKWEGGDKKDHTGISKNVEANWKKKMNGGESKIQTTTRRRGKTSILVALFTATLIIPGTAPKQEKLAALVIESRDNNNNEYPTQMNPLKLLNAISM</sequence>
<gene>
    <name evidence="1" type="ORF">ILEXP_LOCUS27128</name>
</gene>